<dbReference type="InterPro" id="IPR011055">
    <property type="entry name" value="Dup_hybrid_motif"/>
</dbReference>
<evidence type="ECO:0000313" key="3">
    <source>
        <dbReference type="EMBL" id="GED72043.1"/>
    </source>
</evidence>
<keyword evidence="1" id="KW-0732">Signal</keyword>
<dbReference type="PANTHER" id="PTHR21666:SF290">
    <property type="entry name" value="PEPTIDASE M23 DOMAIN PROTEIN"/>
    <property type="match status" value="1"/>
</dbReference>
<feature type="signal peptide" evidence="1">
    <location>
        <begin position="1"/>
        <end position="23"/>
    </location>
</feature>
<feature type="chain" id="PRO_5045786358" description="M23ase beta-sheet core domain-containing protein" evidence="1">
    <location>
        <begin position="24"/>
        <end position="271"/>
    </location>
</feature>
<evidence type="ECO:0000259" key="2">
    <source>
        <dbReference type="Pfam" id="PF01551"/>
    </source>
</evidence>
<accession>A0ABQ0TVV4</accession>
<dbReference type="SUPFAM" id="SSF51261">
    <property type="entry name" value="Duplicated hybrid motif"/>
    <property type="match status" value="1"/>
</dbReference>
<dbReference type="Proteomes" id="UP000319578">
    <property type="component" value="Unassembled WGS sequence"/>
</dbReference>
<dbReference type="InterPro" id="IPR050570">
    <property type="entry name" value="Cell_wall_metabolism_enzyme"/>
</dbReference>
<dbReference type="Pfam" id="PF01551">
    <property type="entry name" value="Peptidase_M23"/>
    <property type="match status" value="1"/>
</dbReference>
<dbReference type="PANTHER" id="PTHR21666">
    <property type="entry name" value="PEPTIDASE-RELATED"/>
    <property type="match status" value="1"/>
</dbReference>
<dbReference type="Gene3D" id="2.70.70.10">
    <property type="entry name" value="Glucose Permease (Domain IIA)"/>
    <property type="match status" value="1"/>
</dbReference>
<dbReference type="CDD" id="cd12797">
    <property type="entry name" value="M23_peptidase"/>
    <property type="match status" value="1"/>
</dbReference>
<comment type="caution">
    <text evidence="3">The sequence shown here is derived from an EMBL/GenBank/DDBJ whole genome shotgun (WGS) entry which is preliminary data.</text>
</comment>
<evidence type="ECO:0000313" key="4">
    <source>
        <dbReference type="Proteomes" id="UP000319578"/>
    </source>
</evidence>
<evidence type="ECO:0000256" key="1">
    <source>
        <dbReference type="SAM" id="SignalP"/>
    </source>
</evidence>
<gene>
    <name evidence="3" type="ORF">BRE01_57450</name>
</gene>
<name>A0ABQ0TVV4_9BACL</name>
<keyword evidence="4" id="KW-1185">Reference proteome</keyword>
<protein>
    <recommendedName>
        <fullName evidence="2">M23ase beta-sheet core domain-containing protein</fullName>
    </recommendedName>
</protein>
<proteinExistence type="predicted"/>
<reference evidence="3 4" key="1">
    <citation type="submission" date="2019-06" db="EMBL/GenBank/DDBJ databases">
        <title>Whole genome shotgun sequence of Brevibacillus reuszeri NBRC 15719.</title>
        <authorList>
            <person name="Hosoyama A."/>
            <person name="Uohara A."/>
            <person name="Ohji S."/>
            <person name="Ichikawa N."/>
        </authorList>
    </citation>
    <scope>NUCLEOTIDE SEQUENCE [LARGE SCALE GENOMIC DNA]</scope>
    <source>
        <strain evidence="3 4">NBRC 15719</strain>
    </source>
</reference>
<dbReference type="EMBL" id="BJON01000025">
    <property type="protein sequence ID" value="GED72043.1"/>
    <property type="molecule type" value="Genomic_DNA"/>
</dbReference>
<organism evidence="3 4">
    <name type="scientific">Brevibacillus reuszeri</name>
    <dbReference type="NCBI Taxonomy" id="54915"/>
    <lineage>
        <taxon>Bacteria</taxon>
        <taxon>Bacillati</taxon>
        <taxon>Bacillota</taxon>
        <taxon>Bacilli</taxon>
        <taxon>Bacillales</taxon>
        <taxon>Paenibacillaceae</taxon>
        <taxon>Brevibacillus</taxon>
    </lineage>
</organism>
<dbReference type="InterPro" id="IPR016047">
    <property type="entry name" value="M23ase_b-sheet_dom"/>
</dbReference>
<feature type="domain" description="M23ase beta-sheet core" evidence="2">
    <location>
        <begin position="68"/>
        <end position="166"/>
    </location>
</feature>
<sequence>MRYLKVGLATVVLSLGMAGIVSAAEVKPFADPDNIYKNYGWTWPTSGDGYRTIKGKYGEPRVGERNPYHVGIDISVYLELVYAVADGEVVMSGNFSDGTQVIVIEHDDKAMNGKPLYTRYLHLKKNSRLVSQYDTVYEGDTIATSGNTGGVPYHLHFDINDAKSQNPIFTDRKEETINPVYFWPRFLSSFALTASNDVEENEIVHEHGDYDNPDLYFDQILINYVGEKEFDNWFDSLDESERTVTKLKSDFNISDEEYEKIFEEAKEKARK</sequence>
<dbReference type="RefSeq" id="WP_049742852.1">
    <property type="nucleotide sequence ID" value="NZ_BJON01000025.1"/>
</dbReference>